<evidence type="ECO:0000313" key="3">
    <source>
        <dbReference type="Proteomes" id="UP001160625"/>
    </source>
</evidence>
<dbReference type="EMBL" id="JARYGZ010000002">
    <property type="protein sequence ID" value="MDH7640300.1"/>
    <property type="molecule type" value="Genomic_DNA"/>
</dbReference>
<feature type="domain" description="Tetrapyrrole biosynthesis uroporphyrinogen III synthase" evidence="1">
    <location>
        <begin position="16"/>
        <end position="211"/>
    </location>
</feature>
<proteinExistence type="predicted"/>
<dbReference type="Gene3D" id="3.40.50.10090">
    <property type="match status" value="1"/>
</dbReference>
<dbReference type="SUPFAM" id="SSF69618">
    <property type="entry name" value="HemD-like"/>
    <property type="match status" value="1"/>
</dbReference>
<dbReference type="InterPro" id="IPR036108">
    <property type="entry name" value="4pyrrol_syn_uPrphyn_synt_sf"/>
</dbReference>
<dbReference type="GO" id="GO:0004852">
    <property type="term" value="F:uroporphyrinogen-III synthase activity"/>
    <property type="evidence" value="ECO:0007669"/>
    <property type="project" value="UniProtKB-EC"/>
</dbReference>
<keyword evidence="3" id="KW-1185">Reference proteome</keyword>
<dbReference type="Pfam" id="PF02602">
    <property type="entry name" value="HEM4"/>
    <property type="match status" value="1"/>
</dbReference>
<name>A0ABT6N5B6_9SPHN</name>
<keyword evidence="2" id="KW-0456">Lyase</keyword>
<protein>
    <submittedName>
        <fullName evidence="2">Uroporphyrinogen-III synthase</fullName>
        <ecNumber evidence="2">4.2.1.75</ecNumber>
    </submittedName>
</protein>
<evidence type="ECO:0000259" key="1">
    <source>
        <dbReference type="Pfam" id="PF02602"/>
    </source>
</evidence>
<accession>A0ABT6N5B6</accession>
<gene>
    <name evidence="2" type="ORF">QGN17_16310</name>
</gene>
<reference evidence="2" key="1">
    <citation type="submission" date="2023-04" db="EMBL/GenBank/DDBJ databases">
        <title>Sphingomonas sp. MAHUQ-71 isolated from rice field.</title>
        <authorList>
            <person name="Huq M.A."/>
        </authorList>
    </citation>
    <scope>NUCLEOTIDE SEQUENCE</scope>
    <source>
        <strain evidence="2">MAHUQ-71</strain>
    </source>
</reference>
<comment type="caution">
    <text evidence="2">The sequence shown here is derived from an EMBL/GenBank/DDBJ whole genome shotgun (WGS) entry which is preliminary data.</text>
</comment>
<dbReference type="InterPro" id="IPR003754">
    <property type="entry name" value="4pyrrol_synth_uPrphyn_synth"/>
</dbReference>
<organism evidence="2 3">
    <name type="scientific">Sphingomonas oryzagri</name>
    <dbReference type="NCBI Taxonomy" id="3042314"/>
    <lineage>
        <taxon>Bacteria</taxon>
        <taxon>Pseudomonadati</taxon>
        <taxon>Pseudomonadota</taxon>
        <taxon>Alphaproteobacteria</taxon>
        <taxon>Sphingomonadales</taxon>
        <taxon>Sphingomonadaceae</taxon>
        <taxon>Sphingomonas</taxon>
    </lineage>
</organism>
<dbReference type="EC" id="4.2.1.75" evidence="2"/>
<sequence length="222" mass="23080">MRPLLVLRPEPGASATVVQARALGLEAVAAPLFTIRPLDWDLPDRLPDAVLLTSANAARHGGTGLSRLTDLPAYAVGAATAGAAREAGFGRVVAGDGDAEAILACARRDGVRAILHLAGREHREVMPDDIAIDRRMVYAAEAVENLPEAARAALPDAVALLHSPRAARLFARLVDPARIAIAAISPAALAAAGPGWRIAEAAERPTDASLLAVAAKLCNQRR</sequence>
<evidence type="ECO:0000313" key="2">
    <source>
        <dbReference type="EMBL" id="MDH7640300.1"/>
    </source>
</evidence>
<dbReference type="Proteomes" id="UP001160625">
    <property type="component" value="Unassembled WGS sequence"/>
</dbReference>